<dbReference type="EMBL" id="KQ030553">
    <property type="protein sequence ID" value="KJZ72068.1"/>
    <property type="molecule type" value="Genomic_DNA"/>
</dbReference>
<sequence length="111" mass="11616">MNVFWLAVLAGASFAVATPRAHKAMQYSSAVEGHVGQKRSANPLTSVVATSDTVRMEERTIGSNKHNSIGHGMFTSLTISSGGDVGTDEVISGIVVIVVEFEVDPVTGVID</sequence>
<keyword evidence="1" id="KW-0732">Signal</keyword>
<dbReference type="AlphaFoldDB" id="A0A0F7ZSW4"/>
<organism evidence="2 3">
    <name type="scientific">Hirsutella minnesotensis 3608</name>
    <dbReference type="NCBI Taxonomy" id="1043627"/>
    <lineage>
        <taxon>Eukaryota</taxon>
        <taxon>Fungi</taxon>
        <taxon>Dikarya</taxon>
        <taxon>Ascomycota</taxon>
        <taxon>Pezizomycotina</taxon>
        <taxon>Sordariomycetes</taxon>
        <taxon>Hypocreomycetidae</taxon>
        <taxon>Hypocreales</taxon>
        <taxon>Ophiocordycipitaceae</taxon>
        <taxon>Hirsutella</taxon>
    </lineage>
</organism>
<proteinExistence type="predicted"/>
<feature type="chain" id="PRO_5002526078" evidence="1">
    <location>
        <begin position="18"/>
        <end position="111"/>
    </location>
</feature>
<reference evidence="2 3" key="1">
    <citation type="journal article" date="2014" name="Genome Biol. Evol.">
        <title>Comparative genomics and transcriptomics analyses reveal divergent lifestyle features of nematode endoparasitic fungus Hirsutella minnesotensis.</title>
        <authorList>
            <person name="Lai Y."/>
            <person name="Liu K."/>
            <person name="Zhang X."/>
            <person name="Zhang X."/>
            <person name="Li K."/>
            <person name="Wang N."/>
            <person name="Shu C."/>
            <person name="Wu Y."/>
            <person name="Wang C."/>
            <person name="Bushley K.E."/>
            <person name="Xiang M."/>
            <person name="Liu X."/>
        </authorList>
    </citation>
    <scope>NUCLEOTIDE SEQUENCE [LARGE SCALE GENOMIC DNA]</scope>
    <source>
        <strain evidence="2 3">3608</strain>
    </source>
</reference>
<name>A0A0F7ZSW4_9HYPO</name>
<accession>A0A0F7ZSW4</accession>
<evidence type="ECO:0000313" key="2">
    <source>
        <dbReference type="EMBL" id="KJZ72068.1"/>
    </source>
</evidence>
<dbReference type="Proteomes" id="UP000054481">
    <property type="component" value="Unassembled WGS sequence"/>
</dbReference>
<evidence type="ECO:0000256" key="1">
    <source>
        <dbReference type="SAM" id="SignalP"/>
    </source>
</evidence>
<feature type="signal peptide" evidence="1">
    <location>
        <begin position="1"/>
        <end position="17"/>
    </location>
</feature>
<keyword evidence="3" id="KW-1185">Reference proteome</keyword>
<gene>
    <name evidence="2" type="ORF">HIM_08523</name>
</gene>
<evidence type="ECO:0000313" key="3">
    <source>
        <dbReference type="Proteomes" id="UP000054481"/>
    </source>
</evidence>
<protein>
    <submittedName>
        <fullName evidence="2">Uncharacterized protein</fullName>
    </submittedName>
</protein>